<comment type="similarity">
    <text evidence="3">Belongs to the flagella basal body rod proteins family.</text>
</comment>
<proteinExistence type="inferred from homology"/>
<accession>A0A1G9ZHJ2</accession>
<dbReference type="Pfam" id="PF00460">
    <property type="entry name" value="Flg_bb_rod"/>
    <property type="match status" value="1"/>
</dbReference>
<dbReference type="InterPro" id="IPR002371">
    <property type="entry name" value="FlgK"/>
</dbReference>
<keyword evidence="10" id="KW-0969">Cilium</keyword>
<sequence length="502" mass="54439">MRPTFLGFEAARSGLVASQKALDITGNNVANIHTEGYTRQRVDLVSMAFSGSANRYSTGTTLAGQGVYIAGVSQCRDPILDARYREQSTYVGSLETQNTAYTDLENLFDDVTSSGLQDGMSKLLAQLQSVSGNSDKAEVANNVLTAAKNVVQLINSYNSKLDQLEARNKTGLDSCVNDVNSILQKLGALNSQIKDACLANSTTDPITGDRRILGPYGPNELLDDRNLLLDQLSAYGEVDVKSENDGTITVTFGGTVAVKDSRYETLNQVKDAAGKDILQWGTSMKTFSSDSGAITAYIDVIAGKGGYASGGENHYEGIAYYREILNSFTDTFAKQFNNANNVTTPPAPRDLFSISDGATNFTAGNIRISDNWMNDPSYLVISVDGDKLANGNTLKMIKMFDDSFDFGSSSYTEFKGTFKGYLIHFQGKLGNQQKYISGIKDSTSSVAMDLLDQRDQISAVSENEEAINMMKYQKSYNAAARVITAMDECLDVIINKMGRVGL</sequence>
<evidence type="ECO:0000256" key="1">
    <source>
        <dbReference type="ARBA" id="ARBA00004365"/>
    </source>
</evidence>
<keyword evidence="10" id="KW-0966">Cell projection</keyword>
<evidence type="ECO:0000313" key="10">
    <source>
        <dbReference type="EMBL" id="SDN20744.1"/>
    </source>
</evidence>
<feature type="domain" description="Flagellar basal-body/hook protein C-terminal" evidence="8">
    <location>
        <begin position="457"/>
        <end position="495"/>
    </location>
</feature>
<dbReference type="EMBL" id="FNID01000013">
    <property type="protein sequence ID" value="SDN20744.1"/>
    <property type="molecule type" value="Genomic_DNA"/>
</dbReference>
<dbReference type="GO" id="GO:0005576">
    <property type="term" value="C:extracellular region"/>
    <property type="evidence" value="ECO:0007669"/>
    <property type="project" value="UniProtKB-SubCell"/>
</dbReference>
<keyword evidence="5" id="KW-0964">Secreted</keyword>
<comment type="subcellular location">
    <subcellularLocation>
        <location evidence="1">Bacterial flagellum</location>
    </subcellularLocation>
    <subcellularLocation>
        <location evidence="2">Secreted</location>
    </subcellularLocation>
</comment>
<dbReference type="GO" id="GO:0009424">
    <property type="term" value="C:bacterial-type flagellum hook"/>
    <property type="evidence" value="ECO:0007669"/>
    <property type="project" value="InterPro"/>
</dbReference>
<keyword evidence="11" id="KW-1185">Reference proteome</keyword>
<keyword evidence="6" id="KW-0975">Bacterial flagellum</keyword>
<evidence type="ECO:0000313" key="11">
    <source>
        <dbReference type="Proteomes" id="UP000199182"/>
    </source>
</evidence>
<dbReference type="SUPFAM" id="SSF64518">
    <property type="entry name" value="Phase 1 flagellin"/>
    <property type="match status" value="1"/>
</dbReference>
<dbReference type="RefSeq" id="WP_092639696.1">
    <property type="nucleotide sequence ID" value="NZ_FNID01000013.1"/>
</dbReference>
<dbReference type="GO" id="GO:0005198">
    <property type="term" value="F:structural molecule activity"/>
    <property type="evidence" value="ECO:0007669"/>
    <property type="project" value="InterPro"/>
</dbReference>
<dbReference type="AlphaFoldDB" id="A0A1G9ZHJ2"/>
<feature type="domain" description="Flagellar hook-associated protein FlgK helical" evidence="9">
    <location>
        <begin position="102"/>
        <end position="340"/>
    </location>
</feature>
<dbReference type="PANTHER" id="PTHR30033:SF1">
    <property type="entry name" value="FLAGELLAR HOOK-ASSOCIATED PROTEIN 1"/>
    <property type="match status" value="1"/>
</dbReference>
<name>A0A1G9ZHJ2_9FIRM</name>
<dbReference type="NCBIfam" id="TIGR02492">
    <property type="entry name" value="flgK_ends"/>
    <property type="match status" value="1"/>
</dbReference>
<dbReference type="GO" id="GO:0044780">
    <property type="term" value="P:bacterial-type flagellum assembly"/>
    <property type="evidence" value="ECO:0007669"/>
    <property type="project" value="InterPro"/>
</dbReference>
<feature type="domain" description="Flagellar basal body rod protein N-terminal" evidence="7">
    <location>
        <begin position="9"/>
        <end position="38"/>
    </location>
</feature>
<dbReference type="Pfam" id="PF06429">
    <property type="entry name" value="Flg_bbr_C"/>
    <property type="match status" value="1"/>
</dbReference>
<evidence type="ECO:0000256" key="4">
    <source>
        <dbReference type="ARBA" id="ARBA00016244"/>
    </source>
</evidence>
<dbReference type="Pfam" id="PF22638">
    <property type="entry name" value="FlgK_D1"/>
    <property type="match status" value="1"/>
</dbReference>
<reference evidence="10 11" key="1">
    <citation type="submission" date="2016-10" db="EMBL/GenBank/DDBJ databases">
        <authorList>
            <person name="de Groot N.N."/>
        </authorList>
    </citation>
    <scope>NUCLEOTIDE SEQUENCE [LARGE SCALE GENOMIC DNA]</scope>
    <source>
        <strain evidence="10 11">CGMCC 1.5012</strain>
    </source>
</reference>
<evidence type="ECO:0000256" key="2">
    <source>
        <dbReference type="ARBA" id="ARBA00004613"/>
    </source>
</evidence>
<protein>
    <recommendedName>
        <fullName evidence="4">Flagellar hook-associated protein 1</fullName>
    </recommendedName>
</protein>
<dbReference type="PANTHER" id="PTHR30033">
    <property type="entry name" value="FLAGELLAR HOOK-ASSOCIATED PROTEIN 1"/>
    <property type="match status" value="1"/>
</dbReference>
<gene>
    <name evidence="10" type="ORF">SAMN05192585_11364</name>
</gene>
<evidence type="ECO:0000259" key="9">
    <source>
        <dbReference type="Pfam" id="PF22638"/>
    </source>
</evidence>
<evidence type="ECO:0000256" key="3">
    <source>
        <dbReference type="ARBA" id="ARBA00009677"/>
    </source>
</evidence>
<evidence type="ECO:0000259" key="8">
    <source>
        <dbReference type="Pfam" id="PF06429"/>
    </source>
</evidence>
<dbReference type="InterPro" id="IPR053927">
    <property type="entry name" value="FlgK_helical"/>
</dbReference>
<organism evidence="10 11">
    <name type="scientific">Acetanaerobacterium elongatum</name>
    <dbReference type="NCBI Taxonomy" id="258515"/>
    <lineage>
        <taxon>Bacteria</taxon>
        <taxon>Bacillati</taxon>
        <taxon>Bacillota</taxon>
        <taxon>Clostridia</taxon>
        <taxon>Eubacteriales</taxon>
        <taxon>Oscillospiraceae</taxon>
        <taxon>Acetanaerobacterium</taxon>
    </lineage>
</organism>
<dbReference type="OrthoDB" id="9802553at2"/>
<dbReference type="STRING" id="258515.SAMN05192585_11364"/>
<evidence type="ECO:0000259" key="7">
    <source>
        <dbReference type="Pfam" id="PF00460"/>
    </source>
</evidence>
<evidence type="ECO:0000256" key="5">
    <source>
        <dbReference type="ARBA" id="ARBA00022525"/>
    </source>
</evidence>
<dbReference type="InterPro" id="IPR001444">
    <property type="entry name" value="Flag_bb_rod_N"/>
</dbReference>
<keyword evidence="10" id="KW-0282">Flagellum</keyword>
<dbReference type="InterPro" id="IPR010930">
    <property type="entry name" value="Flg_bb/hook_C_dom"/>
</dbReference>
<evidence type="ECO:0000256" key="6">
    <source>
        <dbReference type="ARBA" id="ARBA00023143"/>
    </source>
</evidence>
<dbReference type="Proteomes" id="UP000199182">
    <property type="component" value="Unassembled WGS sequence"/>
</dbReference>